<dbReference type="AlphaFoldDB" id="A0A2Z7CDF6"/>
<dbReference type="Proteomes" id="UP000250235">
    <property type="component" value="Unassembled WGS sequence"/>
</dbReference>
<evidence type="ECO:0000313" key="3">
    <source>
        <dbReference type="Proteomes" id="UP000250235"/>
    </source>
</evidence>
<feature type="region of interest" description="Disordered" evidence="1">
    <location>
        <begin position="257"/>
        <end position="294"/>
    </location>
</feature>
<feature type="compositionally biased region" description="Basic residues" evidence="1">
    <location>
        <begin position="276"/>
        <end position="294"/>
    </location>
</feature>
<proteinExistence type="predicted"/>
<gene>
    <name evidence="2" type="ORF">F511_12660</name>
</gene>
<evidence type="ECO:0000313" key="2">
    <source>
        <dbReference type="EMBL" id="KZV45062.1"/>
    </source>
</evidence>
<feature type="compositionally biased region" description="Low complexity" evidence="1">
    <location>
        <begin position="73"/>
        <end position="82"/>
    </location>
</feature>
<name>A0A2Z7CDF6_9LAMI</name>
<reference evidence="2 3" key="1">
    <citation type="journal article" date="2015" name="Proc. Natl. Acad. Sci. U.S.A.">
        <title>The resurrection genome of Boea hygrometrica: A blueprint for survival of dehydration.</title>
        <authorList>
            <person name="Xiao L."/>
            <person name="Yang G."/>
            <person name="Zhang L."/>
            <person name="Yang X."/>
            <person name="Zhao S."/>
            <person name="Ji Z."/>
            <person name="Zhou Q."/>
            <person name="Hu M."/>
            <person name="Wang Y."/>
            <person name="Chen M."/>
            <person name="Xu Y."/>
            <person name="Jin H."/>
            <person name="Xiao X."/>
            <person name="Hu G."/>
            <person name="Bao F."/>
            <person name="Hu Y."/>
            <person name="Wan P."/>
            <person name="Li L."/>
            <person name="Deng X."/>
            <person name="Kuang T."/>
            <person name="Xiang C."/>
            <person name="Zhu J.K."/>
            <person name="Oliver M.J."/>
            <person name="He Y."/>
        </authorList>
    </citation>
    <scope>NUCLEOTIDE SEQUENCE [LARGE SCALE GENOMIC DNA]</scope>
    <source>
        <strain evidence="3">cv. XS01</strain>
    </source>
</reference>
<organism evidence="2 3">
    <name type="scientific">Dorcoceras hygrometricum</name>
    <dbReference type="NCBI Taxonomy" id="472368"/>
    <lineage>
        <taxon>Eukaryota</taxon>
        <taxon>Viridiplantae</taxon>
        <taxon>Streptophyta</taxon>
        <taxon>Embryophyta</taxon>
        <taxon>Tracheophyta</taxon>
        <taxon>Spermatophyta</taxon>
        <taxon>Magnoliopsida</taxon>
        <taxon>eudicotyledons</taxon>
        <taxon>Gunneridae</taxon>
        <taxon>Pentapetalae</taxon>
        <taxon>asterids</taxon>
        <taxon>lamiids</taxon>
        <taxon>Lamiales</taxon>
        <taxon>Gesneriaceae</taxon>
        <taxon>Didymocarpoideae</taxon>
        <taxon>Trichosporeae</taxon>
        <taxon>Loxocarpinae</taxon>
        <taxon>Dorcoceras</taxon>
    </lineage>
</organism>
<evidence type="ECO:0000256" key="1">
    <source>
        <dbReference type="SAM" id="MobiDB-lite"/>
    </source>
</evidence>
<dbReference type="EMBL" id="KQ996432">
    <property type="protein sequence ID" value="KZV45062.1"/>
    <property type="molecule type" value="Genomic_DNA"/>
</dbReference>
<feature type="region of interest" description="Disordered" evidence="1">
    <location>
        <begin position="63"/>
        <end position="85"/>
    </location>
</feature>
<keyword evidence="3" id="KW-1185">Reference proteome</keyword>
<accession>A0A2Z7CDF6</accession>
<feature type="compositionally biased region" description="Polar residues" evidence="1">
    <location>
        <begin position="261"/>
        <end position="274"/>
    </location>
</feature>
<sequence length="294" mass="32435">MASSLISNSHHIDFESVFGLDDAVYRSLSPISPEVDSFENDLRFALGPVIFSSVEQEERLYFVQSPESPPAASPHQESSSSSTDVSLHFDSADIPVHDQAATQASAPFDFSMFTDAVEDLRSSLAQRILDSNCEILSKVNAVELGVRGDLLKLEVMLRQSLENACRVLERQGTTQATQINDLKKGLMAPVGTIFQDLFDIKKKQREQDAKLIALDGQISAIRSEQLDFQTKIAADILSLSTQVGDIADYLRGGVAKKGEIGSSSRPSTVRTQTFPPKRRERRLSRSGAYKRRRG</sequence>
<protein>
    <submittedName>
        <fullName evidence="2">BTB/POZ domain-containing family protein</fullName>
    </submittedName>
</protein>